<feature type="region of interest" description="Disordered" evidence="6">
    <location>
        <begin position="2634"/>
        <end position="2664"/>
    </location>
</feature>
<dbReference type="InterPro" id="IPR036612">
    <property type="entry name" value="KH_dom_type_1_sf"/>
</dbReference>
<feature type="repeat" description="ANK" evidence="4">
    <location>
        <begin position="393"/>
        <end position="425"/>
    </location>
</feature>
<keyword evidence="9" id="KW-1185">Reference proteome</keyword>
<dbReference type="InterPro" id="IPR004087">
    <property type="entry name" value="KH_dom"/>
</dbReference>
<dbReference type="FunFam" id="1.25.40.20:FF:000216">
    <property type="entry name" value="Ankyrin repeat and KH domain-containing 1"/>
    <property type="match status" value="1"/>
</dbReference>
<feature type="repeat" description="ANK" evidence="4">
    <location>
        <begin position="523"/>
        <end position="555"/>
    </location>
</feature>
<dbReference type="GO" id="GO:0045087">
    <property type="term" value="P:innate immune response"/>
    <property type="evidence" value="ECO:0007669"/>
    <property type="project" value="TreeGrafter"/>
</dbReference>
<name>A0AAW2FZX7_9HYME</name>
<feature type="compositionally biased region" description="Pro residues" evidence="6">
    <location>
        <begin position="2543"/>
        <end position="2557"/>
    </location>
</feature>
<feature type="repeat" description="ANK" evidence="4">
    <location>
        <begin position="1662"/>
        <end position="1694"/>
    </location>
</feature>
<feature type="compositionally biased region" description="Polar residues" evidence="6">
    <location>
        <begin position="1035"/>
        <end position="1049"/>
    </location>
</feature>
<dbReference type="Pfam" id="PF00023">
    <property type="entry name" value="Ank"/>
    <property type="match status" value="3"/>
</dbReference>
<keyword evidence="2 4" id="KW-0040">ANK repeat</keyword>
<feature type="repeat" description="ANK" evidence="4">
    <location>
        <begin position="556"/>
        <end position="588"/>
    </location>
</feature>
<dbReference type="InterPro" id="IPR036770">
    <property type="entry name" value="Ankyrin_rpt-contain_sf"/>
</dbReference>
<feature type="repeat" description="ANK" evidence="4">
    <location>
        <begin position="459"/>
        <end position="491"/>
    </location>
</feature>
<dbReference type="PANTHER" id="PTHR23206">
    <property type="entry name" value="MASK PROTEIN"/>
    <property type="match status" value="1"/>
</dbReference>
<dbReference type="FunFam" id="1.25.40.20:FF:000589">
    <property type="entry name" value="ankyrin repeat and KH domain-containing protein 1 isoform X2"/>
    <property type="match status" value="1"/>
</dbReference>
<dbReference type="FunFam" id="1.25.40.20:FF:000041">
    <property type="entry name" value="ankyrin repeat and KH domain-containing protein 1 isoform X1"/>
    <property type="match status" value="1"/>
</dbReference>
<feature type="repeat" description="ANK" evidence="4">
    <location>
        <begin position="1696"/>
        <end position="1728"/>
    </location>
</feature>
<dbReference type="SMART" id="SM00248">
    <property type="entry name" value="ANK"/>
    <property type="match status" value="25"/>
</dbReference>
<dbReference type="GO" id="GO:0003723">
    <property type="term" value="F:RNA binding"/>
    <property type="evidence" value="ECO:0007669"/>
    <property type="project" value="UniProtKB-UniRule"/>
</dbReference>
<comment type="caution">
    <text evidence="8">The sequence shown here is derived from an EMBL/GenBank/DDBJ whole genome shotgun (WGS) entry which is preliminary data.</text>
</comment>
<reference evidence="8 9" key="1">
    <citation type="submission" date="2023-03" db="EMBL/GenBank/DDBJ databases">
        <title>High recombination rates correlate with genetic variation in Cardiocondyla obscurior ants.</title>
        <authorList>
            <person name="Errbii M."/>
        </authorList>
    </citation>
    <scope>NUCLEOTIDE SEQUENCE [LARGE SCALE GENOMIC DNA]</scope>
    <source>
        <strain evidence="8">Alpha-2009</strain>
        <tissue evidence="8">Whole body</tissue>
    </source>
</reference>
<feature type="region of interest" description="Disordered" evidence="6">
    <location>
        <begin position="2459"/>
        <end position="2510"/>
    </location>
</feature>
<feature type="repeat" description="ANK" evidence="4">
    <location>
        <begin position="226"/>
        <end position="258"/>
    </location>
</feature>
<evidence type="ECO:0000259" key="7">
    <source>
        <dbReference type="SMART" id="SM00322"/>
    </source>
</evidence>
<dbReference type="GO" id="GO:0005737">
    <property type="term" value="C:cytoplasm"/>
    <property type="evidence" value="ECO:0007669"/>
    <property type="project" value="TreeGrafter"/>
</dbReference>
<keyword evidence="3" id="KW-0175">Coiled coil</keyword>
<feature type="region of interest" description="Disordered" evidence="6">
    <location>
        <begin position="2532"/>
        <end position="2603"/>
    </location>
</feature>
<dbReference type="Pfam" id="PF00013">
    <property type="entry name" value="KH_1"/>
    <property type="match status" value="1"/>
</dbReference>
<dbReference type="PROSITE" id="PS50088">
    <property type="entry name" value="ANK_REPEAT"/>
    <property type="match status" value="22"/>
</dbReference>
<feature type="repeat" description="ANK" evidence="4">
    <location>
        <begin position="360"/>
        <end position="392"/>
    </location>
</feature>
<evidence type="ECO:0000313" key="9">
    <source>
        <dbReference type="Proteomes" id="UP001430953"/>
    </source>
</evidence>
<evidence type="ECO:0000256" key="1">
    <source>
        <dbReference type="ARBA" id="ARBA00022737"/>
    </source>
</evidence>
<dbReference type="InterPro" id="IPR004088">
    <property type="entry name" value="KH_dom_type_1"/>
</dbReference>
<feature type="region of interest" description="Disordered" evidence="6">
    <location>
        <begin position="1"/>
        <end position="129"/>
    </location>
</feature>
<dbReference type="PROSITE" id="PS50297">
    <property type="entry name" value="ANK_REP_REGION"/>
    <property type="match status" value="19"/>
</dbReference>
<dbReference type="PROSITE" id="PS50084">
    <property type="entry name" value="KH_TYPE_1"/>
    <property type="match status" value="1"/>
</dbReference>
<feature type="compositionally biased region" description="Polar residues" evidence="6">
    <location>
        <begin position="2046"/>
        <end position="2074"/>
    </location>
</feature>
<feature type="repeat" description="ANK" evidence="4">
    <location>
        <begin position="426"/>
        <end position="458"/>
    </location>
</feature>
<feature type="compositionally biased region" description="Low complexity" evidence="6">
    <location>
        <begin position="2081"/>
        <end position="2106"/>
    </location>
</feature>
<dbReference type="FunFam" id="1.25.40.20:FF:000028">
    <property type="entry name" value="ankyrin repeat domain-containing protein 17 isoform X1"/>
    <property type="match status" value="1"/>
</dbReference>
<feature type="repeat" description="ANK" evidence="4">
    <location>
        <begin position="589"/>
        <end position="621"/>
    </location>
</feature>
<feature type="compositionally biased region" description="Low complexity" evidence="6">
    <location>
        <begin position="2587"/>
        <end position="2596"/>
    </location>
</feature>
<feature type="region of interest" description="Disordered" evidence="6">
    <location>
        <begin position="1035"/>
        <end position="1077"/>
    </location>
</feature>
<feature type="compositionally biased region" description="Polar residues" evidence="6">
    <location>
        <begin position="2146"/>
        <end position="2169"/>
    </location>
</feature>
<dbReference type="FunFam" id="1.25.40.20:FF:000026">
    <property type="entry name" value="ankyrin repeat domain-containing protein 17 isoform X3"/>
    <property type="match status" value="1"/>
</dbReference>
<evidence type="ECO:0000256" key="4">
    <source>
        <dbReference type="PROSITE-ProRule" id="PRU00023"/>
    </source>
</evidence>
<feature type="compositionally biased region" description="Basic and acidic residues" evidence="6">
    <location>
        <begin position="1935"/>
        <end position="1984"/>
    </location>
</feature>
<feature type="repeat" description="ANK" evidence="4">
    <location>
        <begin position="1560"/>
        <end position="1592"/>
    </location>
</feature>
<feature type="compositionally biased region" description="Basic and acidic residues" evidence="6">
    <location>
        <begin position="2171"/>
        <end position="2190"/>
    </location>
</feature>
<feature type="compositionally biased region" description="Low complexity" evidence="6">
    <location>
        <begin position="56"/>
        <end position="70"/>
    </location>
</feature>
<evidence type="ECO:0000256" key="3">
    <source>
        <dbReference type="ARBA" id="ARBA00023054"/>
    </source>
</evidence>
<feature type="compositionally biased region" description="Polar residues" evidence="6">
    <location>
        <begin position="2310"/>
        <end position="2336"/>
    </location>
</feature>
<dbReference type="Gene3D" id="1.25.40.20">
    <property type="entry name" value="Ankyrin repeat-containing domain"/>
    <property type="match status" value="7"/>
</dbReference>
<feature type="repeat" description="ANK" evidence="4">
    <location>
        <begin position="623"/>
        <end position="649"/>
    </location>
</feature>
<accession>A0AAW2FZX7</accession>
<feature type="compositionally biased region" description="Basic and acidic residues" evidence="6">
    <location>
        <begin position="1051"/>
        <end position="1065"/>
    </location>
</feature>
<dbReference type="PANTHER" id="PTHR23206:SF8">
    <property type="entry name" value="ANKYRIN REPEAT AND KH DOMAIN-CONTAINING 1"/>
    <property type="match status" value="1"/>
</dbReference>
<feature type="repeat" description="ANK" evidence="4">
    <location>
        <begin position="493"/>
        <end position="525"/>
    </location>
</feature>
<keyword evidence="1" id="KW-0677">Repeat</keyword>
<evidence type="ECO:0000256" key="6">
    <source>
        <dbReference type="SAM" id="MobiDB-lite"/>
    </source>
</evidence>
<feature type="compositionally biased region" description="Polar residues" evidence="6">
    <location>
        <begin position="1068"/>
        <end position="1077"/>
    </location>
</feature>
<feature type="compositionally biased region" description="Low complexity" evidence="6">
    <location>
        <begin position="2558"/>
        <end position="2572"/>
    </location>
</feature>
<dbReference type="InterPro" id="IPR051631">
    <property type="entry name" value="Ankyrin-KH/SAM_domain"/>
</dbReference>
<dbReference type="SMART" id="SM00322">
    <property type="entry name" value="KH"/>
    <property type="match status" value="1"/>
</dbReference>
<feature type="repeat" description="ANK" evidence="4">
    <location>
        <begin position="326"/>
        <end position="358"/>
    </location>
</feature>
<keyword evidence="5" id="KW-0694">RNA-binding</keyword>
<feature type="compositionally biased region" description="Polar residues" evidence="6">
    <location>
        <begin position="2007"/>
        <end position="2018"/>
    </location>
</feature>
<evidence type="ECO:0000256" key="5">
    <source>
        <dbReference type="PROSITE-ProRule" id="PRU00117"/>
    </source>
</evidence>
<sequence length="3165" mass="340444">MQNVAQSTTSDSQKSHEKQSAVAAAVAAVPAPAAPATAQPPPPPPSSSIHHDTTGKTSSTPQSSNSSPTKSETETFSELQPRFMTDSSESEEDSVSEVECFAIDQVELDEDHPESSKFLLTPDDPERSVDPETQARLEALLEAAGIGKLSSADGKHLPDHEVLRRLTSSVSCALDEAAAALTRMRSDNPRTPNEKRSLVEACTDGDVGTVRKLLTEGRSVHETTEEGESLLSLACSAGYYELAQVLLAMNANVEDRGIKGDCTPLMEAASAGHVDIVTLLIAHGADVNAQSTSGNTPLMYGCAGGHEEVVRVLLDSGANVEDHNENGHTPLMEAASAGHVQVAKILLERGAGINTHSNEFKESALTLACYKGHLEMVRFLLEAGADQEHKTDEMHTALMEASMDGHVEVARLLLDSGAQVNMPTDSFESPLTLAACGGHVDLAMLLIERGANIEEVNDEGYTPLMEAAREGHEEMVALLLSQGANINAQTEETQETALTLACCGGFLEVADFLIKAGADIELGASTPLMEAAQEGHLDLVRYLLESAADVHAQTQTGDTALTYACENGHTDVADLLLQFGADLEHESEGGRTPLMKACRAGHLCTVQFLISKRADVNRQTTNNDHTPLSLACAGGHLAVVELLLAQSANPFHKLKDSSTMLIEAAKGGHTSVVQLLLDYPHSIMMSAPHNAAPAPMLLPQQQPPPQQQQPQSQPQPQQHIGHQQHVPHSQQTSTQPQHSQQQQPQQQTAEQQQAQNLQPKHNTQKSLLRKNRSVTMMPDMSLTSAEAQQVRSQPAGESTTSKDDTNILDKGSGGFTSLSEPNISLSPTPAASTQVIHVSESRKTVTRQEQILDKQRILEELQDKKYLQRVERELQIKGAGHVITSNQRNSISNQSLQDPLESDTLIPPNMLNIDLPTQSTSPQGIVCNTSGMSGGSLTYPVPNDPLIGCPSYLEGTLVGVQNTPFPKVLSIVSTATDTFTTNTFSSSPPPPLSLAPLPVTTTTTTMSLISATSSTTTPSPPSISTPPALIAVSQSPITASSDVSQNTAISDRPKAKPVSKKEGKNVRKATTSSMGMAKLQQTQATIMAGLHQQYQQKQRPSYQVQQVQQLQQLNQQLQLQLDQVQIQQQSQQPQSQPPQPHQQIHSQQQTNIVANNTGNILMPTQLMSHLHPTHHHLLSQAAQENLSEQTDPELTRKYRESACAFFTGAQKSKTFSPNERVLKLDDGTDIPIDDAFEIFRSISFDDAVDTTEDQEKLELKRLDVSNNKELQQQQQHLHTTQIVQQGGSPHGSQEYFTPVLSVPPSVSLPALPSLQVTSAGVQIEADISAGLQLTSTQSLQNPTLNNRLRAFEEGFRQGSIRFRECIQQHISSDTFQPQLLLQSSQMTFPTQTLPAVSGATGIIDSIPPHQSGNYMQSTTCNTNQVQVATQTQAPATTTTVNVATSDKKQVYTAPTTGKGKKARYPLLSQQQSCQQQQTANAQQAPNFPAQNYQLDPSTGAPTGGYASNQASSSQYVCMEVDSETDSNHDTALTLACAGGHEDLVELLLSRGSNIEHRDKKGFTPLILAATAGHQKVVEILLNHGADIEAQSERTKDTPLSLACSGGRYEVVELLLNRGANKEHRNVSDYTPLSLAASGGYVNIIKLLLSHGAEINSRTGSKLGISPLMLAAMNGHTAAVKLLLDMGSDINAQIETNRNTALTLACFQGRHEVVSLLLDRKANVEHRAKTGLTPLMEAASGGYVEVGRVLLAKGADVNATPVPSSRDTALTIAADKGHCRFVELLLSKGTQVEVKNKKGNSPLWLAANGGHLNVVDLLYHAGADIDSQDNRKVSCLMAAFRKGHIKVVKWMVNHVTQFPSDQEMTRYIATVSDKELLEKCQECVKVIRAAKETQAAKANKNATILLEELDMEKTREESKKAAAARRRERKKKKKLEKKEEKRKLHEEYKKNETTFEDKEENGKKSDEECDRADDSEHEGGDERMESVPSPVNRSPEDPDREEGDSGIDANSQGSCSSNDVKAREKKKEKKKKKNNNSPSNNDKDTSPQRSSKSLLSQNTNLSQNTATSTKSQNNTSEKRIMVITSVTSAGSVSTTSITTTRTSTNINSDRKLKGQLVFESSLRHPADREDFEATGNETYVPGKGKKSYNNQYDGDTLNTSSKASNTSPKQSGKREEGWKEVVRKGQSDDSGRFMNSPFRSKKVSVPTNAISRVIGRGGSHINAIRGATGAHIEVEKQSKCQVERVITIKGSSEATKQAHSWITLLIKEPDVDILQLLPKSKLSVVTTSSWDKSISTVAASKTKIGPVNKPPNLTSTTSSQVNKSGYPSGTSTVNPLAPIRSSSSVKLTGAFSTSLPRATAPRLIAAAEKRAQAAAQMASSSNTKTTMSYTSAIMTAGRAGTKIVTTSTTQTFAAKLSEITASTHSSTTVMQSTHTAPLNKQQKPMAQTATVTIMSTTSAASAHTTSQQQQSIVSTSPKHCRSLPTLSSTPSAIAPHYPGKSSYPPGTIAISSQSSSNAVVTTNCPESSIVSTSASSVRVTSSPPVVPLQPQALPPPLPAAQQQQPQMQQQSQQGIRSTTPVVTREHQQQQQQQQQQQPSSTPLEYSLFNDTFTKVTQQSMWGGRENETQKGMNFATVAGGGVSSNTNSGPSTAKFDSSPPQVDASKAPGYRGTAMCSPVSSKPGSTNNAAANVIGTAISGSVHNNPIQPAQFQSSTNYNEHPLPNKPPGSLAVARPVISQNIDMGAGMTAQFRPAVFQGDLTTRNATTHQPAAHVIPSTSQPPLDVSLFKTANSSGGGNYEHPNVNSNLLKMMPNDTQSGTGHSLLPFHPHMQSFAQTIAPSASVINTTVSMSRLNPRAPDFSSSLHLNKPQVTVFNTVPRSAGLHPTNMFAATVPGPPPSAIQSNNLAMLGNYPLGKYQAPSQATPTANTGISTTAQTTRWPFATPAPHTNYPPQDSMISQMAFSNQLANIGNQPGGTIDLITSLENGGSPAISPSSPAQVAQEMSQLKIEDRKVPRPIGTERAWKNYSATGMGPGGDADSIGWMLNDKLAWSNCNLAPNIAVERQQTVFRSNPNQYNQRLSNVDPELHQMVESSFQGHMNTQSFPTNGNTPLSLMPLTLLPGQGFGAELAEIPPNEQNKIDPPAWGMHDAVQDKQHQAWTKWTH</sequence>
<organism evidence="8 9">
    <name type="scientific">Cardiocondyla obscurior</name>
    <dbReference type="NCBI Taxonomy" id="286306"/>
    <lineage>
        <taxon>Eukaryota</taxon>
        <taxon>Metazoa</taxon>
        <taxon>Ecdysozoa</taxon>
        <taxon>Arthropoda</taxon>
        <taxon>Hexapoda</taxon>
        <taxon>Insecta</taxon>
        <taxon>Pterygota</taxon>
        <taxon>Neoptera</taxon>
        <taxon>Endopterygota</taxon>
        <taxon>Hymenoptera</taxon>
        <taxon>Apocrita</taxon>
        <taxon>Aculeata</taxon>
        <taxon>Formicoidea</taxon>
        <taxon>Formicidae</taxon>
        <taxon>Myrmicinae</taxon>
        <taxon>Cardiocondyla</taxon>
    </lineage>
</organism>
<gene>
    <name evidence="8" type="ORF">PUN28_008379</name>
</gene>
<feature type="compositionally biased region" description="Low complexity" evidence="6">
    <location>
        <begin position="708"/>
        <end position="755"/>
    </location>
</feature>
<feature type="region of interest" description="Disordered" evidence="6">
    <location>
        <begin position="2302"/>
        <end position="2336"/>
    </location>
</feature>
<feature type="compositionally biased region" description="Basic residues" evidence="6">
    <location>
        <begin position="2022"/>
        <end position="2033"/>
    </location>
</feature>
<dbReference type="InterPro" id="IPR002110">
    <property type="entry name" value="Ankyrin_rpt"/>
</dbReference>
<feature type="compositionally biased region" description="Polar residues" evidence="6">
    <location>
        <begin position="756"/>
        <end position="766"/>
    </location>
</feature>
<dbReference type="SUPFAM" id="SSF54791">
    <property type="entry name" value="Eukaryotic type KH-domain (KH-domain type I)"/>
    <property type="match status" value="1"/>
</dbReference>
<feature type="region of interest" description="Disordered" evidence="6">
    <location>
        <begin position="1911"/>
        <end position="2107"/>
    </location>
</feature>
<feature type="compositionally biased region" description="Low complexity" evidence="6">
    <location>
        <begin position="21"/>
        <end position="37"/>
    </location>
</feature>
<dbReference type="SUPFAM" id="SSF48403">
    <property type="entry name" value="Ankyrin repeat"/>
    <property type="match status" value="3"/>
</dbReference>
<feature type="region of interest" description="Disordered" evidence="6">
    <location>
        <begin position="1128"/>
        <end position="1148"/>
    </location>
</feature>
<dbReference type="PRINTS" id="PR01415">
    <property type="entry name" value="ANKYRIN"/>
</dbReference>
<dbReference type="Pfam" id="PF12796">
    <property type="entry name" value="Ank_2"/>
    <property type="match status" value="8"/>
</dbReference>
<dbReference type="Pfam" id="PF13606">
    <property type="entry name" value="Ank_3"/>
    <property type="match status" value="1"/>
</dbReference>
<feature type="repeat" description="ANK" evidence="4">
    <location>
        <begin position="1797"/>
        <end position="1829"/>
    </location>
</feature>
<evidence type="ECO:0000256" key="2">
    <source>
        <dbReference type="ARBA" id="ARBA00023043"/>
    </source>
</evidence>
<feature type="region of interest" description="Disordered" evidence="6">
    <location>
        <begin position="2122"/>
        <end position="2198"/>
    </location>
</feature>
<dbReference type="Gene3D" id="3.30.1370.10">
    <property type="entry name" value="K Homology domain, type 1"/>
    <property type="match status" value="1"/>
</dbReference>
<feature type="compositionally biased region" description="Polar residues" evidence="6">
    <location>
        <begin position="1"/>
        <end position="12"/>
    </location>
</feature>
<dbReference type="CDD" id="cd22404">
    <property type="entry name" value="KH-I_MASK"/>
    <property type="match status" value="1"/>
</dbReference>
<feature type="domain" description="K Homology" evidence="7">
    <location>
        <begin position="2196"/>
        <end position="2266"/>
    </location>
</feature>
<dbReference type="FunFam" id="1.25.40.20:FF:000012">
    <property type="entry name" value="ankyrin repeat domain-containing protein 17 isoform X1"/>
    <property type="match status" value="1"/>
</dbReference>
<feature type="repeat" description="ANK" evidence="4">
    <location>
        <begin position="1627"/>
        <end position="1659"/>
    </location>
</feature>
<feature type="repeat" description="ANK" evidence="4">
    <location>
        <begin position="1527"/>
        <end position="1559"/>
    </location>
</feature>
<feature type="repeat" description="ANK" evidence="4">
    <location>
        <begin position="1764"/>
        <end position="1796"/>
    </location>
</feature>
<protein>
    <recommendedName>
        <fullName evidence="7">K Homology domain-containing protein</fullName>
    </recommendedName>
</protein>
<feature type="region of interest" description="Disordered" evidence="6">
    <location>
        <begin position="688"/>
        <end position="807"/>
    </location>
</feature>
<feature type="repeat" description="ANK" evidence="4">
    <location>
        <begin position="1594"/>
        <end position="1626"/>
    </location>
</feature>
<feature type="compositionally biased region" description="Basic residues" evidence="6">
    <location>
        <begin position="1921"/>
        <end position="1934"/>
    </location>
</feature>
<proteinExistence type="predicted"/>
<dbReference type="EMBL" id="JADYXP020000007">
    <property type="protein sequence ID" value="KAL0120649.1"/>
    <property type="molecule type" value="Genomic_DNA"/>
</dbReference>
<dbReference type="Proteomes" id="UP001430953">
    <property type="component" value="Unassembled WGS sequence"/>
</dbReference>
<feature type="repeat" description="ANK" evidence="4">
    <location>
        <begin position="260"/>
        <end position="292"/>
    </location>
</feature>
<evidence type="ECO:0000313" key="8">
    <source>
        <dbReference type="EMBL" id="KAL0120649.1"/>
    </source>
</evidence>
<dbReference type="GO" id="GO:0010468">
    <property type="term" value="P:regulation of gene expression"/>
    <property type="evidence" value="ECO:0007669"/>
    <property type="project" value="UniProtKB-ARBA"/>
</dbReference>
<dbReference type="InterPro" id="IPR047373">
    <property type="entry name" value="KH-I_MASK"/>
</dbReference>
<feature type="compositionally biased region" description="Polar residues" evidence="6">
    <location>
        <begin position="2642"/>
        <end position="2659"/>
    </location>
</feature>
<feature type="repeat" description="ANK" evidence="4">
    <location>
        <begin position="293"/>
        <end position="325"/>
    </location>
</feature>
<feature type="compositionally biased region" description="Polar residues" evidence="6">
    <location>
        <begin position="781"/>
        <end position="799"/>
    </location>
</feature>
<feature type="repeat" description="ANK" evidence="4">
    <location>
        <begin position="1729"/>
        <end position="1761"/>
    </location>
</feature>
<feature type="compositionally biased region" description="Low complexity" evidence="6">
    <location>
        <begin position="2459"/>
        <end position="2475"/>
    </location>
</feature>
<feature type="compositionally biased region" description="Low complexity" evidence="6">
    <location>
        <begin position="2532"/>
        <end position="2542"/>
    </location>
</feature>